<gene>
    <name evidence="2" type="ORF">VSVS05_03867</name>
</gene>
<evidence type="ECO:0008006" key="4">
    <source>
        <dbReference type="Google" id="ProtNLM"/>
    </source>
</evidence>
<feature type="signal peptide" evidence="1">
    <location>
        <begin position="1"/>
        <end position="29"/>
    </location>
</feature>
<dbReference type="STRING" id="45658.VSVS12_03376"/>
<organism evidence="2 3">
    <name type="scientific">Vibrio scophthalmi</name>
    <dbReference type="NCBI Taxonomy" id="45658"/>
    <lineage>
        <taxon>Bacteria</taxon>
        <taxon>Pseudomonadati</taxon>
        <taxon>Pseudomonadota</taxon>
        <taxon>Gammaproteobacteria</taxon>
        <taxon>Vibrionales</taxon>
        <taxon>Vibrionaceae</taxon>
        <taxon>Vibrio</taxon>
    </lineage>
</organism>
<keyword evidence="1" id="KW-0732">Signal</keyword>
<evidence type="ECO:0000313" key="2">
    <source>
        <dbReference type="EMBL" id="ANU38903.1"/>
    </source>
</evidence>
<dbReference type="AlphaFoldDB" id="A0A1C7FHH1"/>
<reference evidence="2 3" key="1">
    <citation type="submission" date="2016-07" db="EMBL/GenBank/DDBJ databases">
        <title>Genome sequencing of Vibrio scophthalmi strain VS-05, an isolated from Paralichthys olivaceus.</title>
        <authorList>
            <person name="Han H.-J."/>
        </authorList>
    </citation>
    <scope>NUCLEOTIDE SEQUENCE [LARGE SCALE GENOMIC DNA]</scope>
    <source>
        <strain evidence="2 3">VS-05</strain>
    </source>
</reference>
<sequence length="177" mass="19836">MMQRFFRYMSSSCTSLMLGLLLFTTSASAKYSDEDLMAVYLYRFALLSDWQETGVPSRPLEFCVTEESDVALRLQDIVLSKPELATYDNIGEHSDSSICHILYVDKADEQAVAQLKLDYPHALLVGTNKAFIQCGGMIAFVKVNNRIKPMISRENIEPSQIKLRAQLLSVAILASEA</sequence>
<dbReference type="InterPro" id="IPR025293">
    <property type="entry name" value="YfiR/HmsC-like"/>
</dbReference>
<feature type="chain" id="PRO_5008885715" description="DUF4154 domain-containing protein" evidence="1">
    <location>
        <begin position="30"/>
        <end position="177"/>
    </location>
</feature>
<dbReference type="EMBL" id="CP016415">
    <property type="protein sequence ID" value="ANU38903.1"/>
    <property type="molecule type" value="Genomic_DNA"/>
</dbReference>
<dbReference type="Pfam" id="PF13689">
    <property type="entry name" value="DUF4154"/>
    <property type="match status" value="1"/>
</dbReference>
<dbReference type="GeneID" id="96874072"/>
<dbReference type="Proteomes" id="UP000092528">
    <property type="component" value="Chromosome 2"/>
</dbReference>
<proteinExistence type="predicted"/>
<protein>
    <recommendedName>
        <fullName evidence="4">DUF4154 domain-containing protein</fullName>
    </recommendedName>
</protein>
<dbReference type="PATRIC" id="fig|45658.7.peg.3834"/>
<dbReference type="RefSeq" id="WP_005599787.1">
    <property type="nucleotide sequence ID" value="NZ_CP016415.1"/>
</dbReference>
<evidence type="ECO:0000313" key="3">
    <source>
        <dbReference type="Proteomes" id="UP000092528"/>
    </source>
</evidence>
<accession>A0A1C7FHH1</accession>
<evidence type="ECO:0000256" key="1">
    <source>
        <dbReference type="SAM" id="SignalP"/>
    </source>
</evidence>
<keyword evidence="3" id="KW-1185">Reference proteome</keyword>
<name>A0A1C7FHH1_9VIBR</name>